<reference evidence="2" key="4">
    <citation type="submission" date="2019-03" db="UniProtKB">
        <authorList>
            <consortium name="EnsemblPlants"/>
        </authorList>
    </citation>
    <scope>IDENTIFICATION</scope>
</reference>
<dbReference type="EnsemblPlants" id="AET7Gv20160700.5">
    <property type="protein sequence ID" value="AET7Gv20160700.5"/>
    <property type="gene ID" value="AET7Gv20160700"/>
</dbReference>
<organism evidence="2 3">
    <name type="scientific">Aegilops tauschii subsp. strangulata</name>
    <name type="common">Goatgrass</name>
    <dbReference type="NCBI Taxonomy" id="200361"/>
    <lineage>
        <taxon>Eukaryota</taxon>
        <taxon>Viridiplantae</taxon>
        <taxon>Streptophyta</taxon>
        <taxon>Embryophyta</taxon>
        <taxon>Tracheophyta</taxon>
        <taxon>Spermatophyta</taxon>
        <taxon>Magnoliopsida</taxon>
        <taxon>Liliopsida</taxon>
        <taxon>Poales</taxon>
        <taxon>Poaceae</taxon>
        <taxon>BOP clade</taxon>
        <taxon>Pooideae</taxon>
        <taxon>Triticodae</taxon>
        <taxon>Triticeae</taxon>
        <taxon>Triticinae</taxon>
        <taxon>Aegilops</taxon>
    </lineage>
</organism>
<reference evidence="3" key="2">
    <citation type="journal article" date="2017" name="Nat. Plants">
        <title>The Aegilops tauschii genome reveals multiple impacts of transposons.</title>
        <authorList>
            <person name="Zhao G."/>
            <person name="Zou C."/>
            <person name="Li K."/>
            <person name="Wang K."/>
            <person name="Li T."/>
            <person name="Gao L."/>
            <person name="Zhang X."/>
            <person name="Wang H."/>
            <person name="Yang Z."/>
            <person name="Liu X."/>
            <person name="Jiang W."/>
            <person name="Mao L."/>
            <person name="Kong X."/>
            <person name="Jiao Y."/>
            <person name="Jia J."/>
        </authorList>
    </citation>
    <scope>NUCLEOTIDE SEQUENCE [LARGE SCALE GENOMIC DNA]</scope>
    <source>
        <strain evidence="3">cv. AL8/78</strain>
    </source>
</reference>
<dbReference type="Proteomes" id="UP000015105">
    <property type="component" value="Chromosome 7D"/>
</dbReference>
<evidence type="ECO:0000313" key="2">
    <source>
        <dbReference type="EnsemblPlants" id="AET7Gv20160700.5"/>
    </source>
</evidence>
<dbReference type="Gramene" id="AET7Gv20160700.5">
    <property type="protein sequence ID" value="AET7Gv20160700.5"/>
    <property type="gene ID" value="AET7Gv20160700"/>
</dbReference>
<reference evidence="2" key="5">
    <citation type="journal article" date="2021" name="G3 (Bethesda)">
        <title>Aegilops tauschii genome assembly Aet v5.0 features greater sequence contiguity and improved annotation.</title>
        <authorList>
            <person name="Wang L."/>
            <person name="Zhu T."/>
            <person name="Rodriguez J.C."/>
            <person name="Deal K.R."/>
            <person name="Dubcovsky J."/>
            <person name="McGuire P.E."/>
            <person name="Lux T."/>
            <person name="Spannagl M."/>
            <person name="Mayer K.F.X."/>
            <person name="Baldrich P."/>
            <person name="Meyers B.C."/>
            <person name="Huo N."/>
            <person name="Gu Y.Q."/>
            <person name="Zhou H."/>
            <person name="Devos K.M."/>
            <person name="Bennetzen J.L."/>
            <person name="Unver T."/>
            <person name="Budak H."/>
            <person name="Gulick P.J."/>
            <person name="Galiba G."/>
            <person name="Kalapos B."/>
            <person name="Nelson D.R."/>
            <person name="Li P."/>
            <person name="You F.M."/>
            <person name="Luo M.C."/>
            <person name="Dvorak J."/>
        </authorList>
    </citation>
    <scope>NUCLEOTIDE SEQUENCE [LARGE SCALE GENOMIC DNA]</scope>
    <source>
        <strain evidence="2">cv. AL8/78</strain>
    </source>
</reference>
<feature type="region of interest" description="Disordered" evidence="1">
    <location>
        <begin position="45"/>
        <end position="156"/>
    </location>
</feature>
<name>A0A453QIQ2_AEGTS</name>
<dbReference type="AlphaFoldDB" id="A0A453QIQ2"/>
<protein>
    <submittedName>
        <fullName evidence="2">Uncharacterized protein</fullName>
    </submittedName>
</protein>
<proteinExistence type="predicted"/>
<sequence length="156" mass="16505">AARHKGPPHPLPLPSPHHLFPFLRSDLFDVVLFADGDSARVIAGGEEVGADHGRSEEAPPLQAGHRGPPGDPQVPEEHGAADPQAALPAPGPRDRAGLQDGPPLPVPRRAGPPGGRRGVPRGTLRGHQPVRHPRQARHHHAQGHPARPPHPRGARL</sequence>
<evidence type="ECO:0000313" key="3">
    <source>
        <dbReference type="Proteomes" id="UP000015105"/>
    </source>
</evidence>
<accession>A0A453QIQ2</accession>
<reference evidence="3" key="1">
    <citation type="journal article" date="2014" name="Science">
        <title>Ancient hybridizations among the ancestral genomes of bread wheat.</title>
        <authorList>
            <consortium name="International Wheat Genome Sequencing Consortium,"/>
            <person name="Marcussen T."/>
            <person name="Sandve S.R."/>
            <person name="Heier L."/>
            <person name="Spannagl M."/>
            <person name="Pfeifer M."/>
            <person name="Jakobsen K.S."/>
            <person name="Wulff B.B."/>
            <person name="Steuernagel B."/>
            <person name="Mayer K.F."/>
            <person name="Olsen O.A."/>
        </authorList>
    </citation>
    <scope>NUCLEOTIDE SEQUENCE [LARGE SCALE GENOMIC DNA]</scope>
    <source>
        <strain evidence="3">cv. AL8/78</strain>
    </source>
</reference>
<evidence type="ECO:0000256" key="1">
    <source>
        <dbReference type="SAM" id="MobiDB-lite"/>
    </source>
</evidence>
<reference evidence="2" key="3">
    <citation type="journal article" date="2017" name="Nature">
        <title>Genome sequence of the progenitor of the wheat D genome Aegilops tauschii.</title>
        <authorList>
            <person name="Luo M.C."/>
            <person name="Gu Y.Q."/>
            <person name="Puiu D."/>
            <person name="Wang H."/>
            <person name="Twardziok S.O."/>
            <person name="Deal K.R."/>
            <person name="Huo N."/>
            <person name="Zhu T."/>
            <person name="Wang L."/>
            <person name="Wang Y."/>
            <person name="McGuire P.E."/>
            <person name="Liu S."/>
            <person name="Long H."/>
            <person name="Ramasamy R.K."/>
            <person name="Rodriguez J.C."/>
            <person name="Van S.L."/>
            <person name="Yuan L."/>
            <person name="Wang Z."/>
            <person name="Xia Z."/>
            <person name="Xiao L."/>
            <person name="Anderson O.D."/>
            <person name="Ouyang S."/>
            <person name="Liang Y."/>
            <person name="Zimin A.V."/>
            <person name="Pertea G."/>
            <person name="Qi P."/>
            <person name="Bennetzen J.L."/>
            <person name="Dai X."/>
            <person name="Dawson M.W."/>
            <person name="Muller H.G."/>
            <person name="Kugler K."/>
            <person name="Rivarola-Duarte L."/>
            <person name="Spannagl M."/>
            <person name="Mayer K.F.X."/>
            <person name="Lu F.H."/>
            <person name="Bevan M.W."/>
            <person name="Leroy P."/>
            <person name="Li P."/>
            <person name="You F.M."/>
            <person name="Sun Q."/>
            <person name="Liu Z."/>
            <person name="Lyons E."/>
            <person name="Wicker T."/>
            <person name="Salzberg S.L."/>
            <person name="Devos K.M."/>
            <person name="Dvorak J."/>
        </authorList>
    </citation>
    <scope>NUCLEOTIDE SEQUENCE [LARGE SCALE GENOMIC DNA]</scope>
    <source>
        <strain evidence="2">cv. AL8/78</strain>
    </source>
</reference>
<feature type="compositionally biased region" description="Basic residues" evidence="1">
    <location>
        <begin position="128"/>
        <end position="156"/>
    </location>
</feature>
<keyword evidence="3" id="KW-1185">Reference proteome</keyword>